<dbReference type="InParanoid" id="A0A0V0QGL7"/>
<organism evidence="2 3">
    <name type="scientific">Pseudocohnilembus persalinus</name>
    <name type="common">Ciliate</name>
    <dbReference type="NCBI Taxonomy" id="266149"/>
    <lineage>
        <taxon>Eukaryota</taxon>
        <taxon>Sar</taxon>
        <taxon>Alveolata</taxon>
        <taxon>Ciliophora</taxon>
        <taxon>Intramacronucleata</taxon>
        <taxon>Oligohymenophorea</taxon>
        <taxon>Scuticociliatia</taxon>
        <taxon>Philasterida</taxon>
        <taxon>Pseudocohnilembidae</taxon>
        <taxon>Pseudocohnilembus</taxon>
    </lineage>
</organism>
<dbReference type="Proteomes" id="UP000054937">
    <property type="component" value="Unassembled WGS sequence"/>
</dbReference>
<feature type="region of interest" description="Disordered" evidence="1">
    <location>
        <begin position="651"/>
        <end position="674"/>
    </location>
</feature>
<evidence type="ECO:0000313" key="2">
    <source>
        <dbReference type="EMBL" id="KRX01308.1"/>
    </source>
</evidence>
<evidence type="ECO:0000313" key="3">
    <source>
        <dbReference type="Proteomes" id="UP000054937"/>
    </source>
</evidence>
<feature type="region of interest" description="Disordered" evidence="1">
    <location>
        <begin position="1"/>
        <end position="21"/>
    </location>
</feature>
<feature type="region of interest" description="Disordered" evidence="1">
    <location>
        <begin position="515"/>
        <end position="537"/>
    </location>
</feature>
<name>A0A0V0QGL7_PSEPJ</name>
<proteinExistence type="predicted"/>
<evidence type="ECO:0000256" key="1">
    <source>
        <dbReference type="SAM" id="MobiDB-lite"/>
    </source>
</evidence>
<feature type="compositionally biased region" description="Basic and acidic residues" evidence="1">
    <location>
        <begin position="663"/>
        <end position="674"/>
    </location>
</feature>
<keyword evidence="3" id="KW-1185">Reference proteome</keyword>
<sequence>MNLDLQNKPQSNSQEVNKSSFLSTNNRSGSLFNFMGQSENDLHLKRLQEQENLIQEEFLHINQFQKIIKNDTFMVISITQNHSTNQEQENQEINISLGQIEFIVTDDIINNLPYFLAKNQNDSQEKQKEKQLYNILQEIYYPSKQSQAILKEYYETKFKNLPIFLDSFKKISFEIDQIRLLFPDQSQKQSNINSFLNFQYDDILSKEKADSFSKLIEENQCNEIYNNISTENNKSDLDNGYKKKYQIPNSNQDIEIKNQNFQKEDENQENQQNINDQTQYINKPQYDGYKSINLENWKENKYNLGKNPSQKYESDLNDKQMPQMKKNFSEQKHTLKFKKDWKNQNNFYQNSKQPYFAKQEQQQQLHDQKIKESTYNYYYAMFYNSVFVIQNQPKIYDFTQIHFDLNINQLQVNMYERQTGVKNFTGSSLKIENIQQDLKLNKNMVQRDSFSYSSPKSNKNNDNYVNYQQQEQEGINFYSSVKENYNIKNKTHSEVFIDNTKFENINFQKTESEKNKVIKQNNKSSEDKVEEQDKCKSENYQGSQKINDIYQFDNQFDMNNLENNQNQVYLVIDLGQSLDNKQIYLNLNEQKISCVKINRDLSIICSFEHLKNQQYIIVHSNLRVINLLDRNFTLQLYNKSQSDSQCNLNLNSNRDSQQNNFSQKEDFSNKNISTEKDRQPKDIDLFLEKTIKKNKYIYLPIQAQKLGYVRLKQSQKKIQEFEKLLNENDQESILDQIKYSNYQKLRKLFGRNIPLLFNIFNFDNKQFEYVVLQQKIRNTKQLKKNSNSIQFIDLNLTYALKISNANPIPLQVNFHQEMQEGHFFGCKPLETEQILLDNNQNNYQNSNIFQNIKNKQKLDDDFQQECAINNQNDQLFQNLQDDQKSVFTNYSDDSRSLNSHYNNQNQAYQKQVKIEMDPGQNFTNCFCNIYNPFTISLNIGQSQENNYQFLNNNNINNENNDSNLTSQKLSILDQEQTEDFYKYYYKLRDKKLNINPFQKKFKTHKIFQLYNNKTNQQQNINLEIQYENGQIRLLIYCQYWFLNETEQIIKLGIQENGFLYPHLSLYNNDLLKQFNNNLEMKIDIFKDIEQKYASVNSLHFSYQDQNNLIHNKGQNIQYFSGGSNSKKYFNFQIENQQEYKHQIPNSEQNLINYSDIYNKKKTMKKDNQDLSQSLHNFYKQDKNKFKVNSQIQDKEEEYDDFVDEEFLTMKLNLKDPNNFLVYSEEFGGKQGMNDENNQLVDNYSIKPMELFYPDDQIASDNLRAEIQFKPVEGGYIWSCSFDLNQTGSYNVRLIQKNKEKLNNNQNQPPTYDKFSLYKVFISKYSNIKVVFIEEQSQSPPYLIQNNLKQNIKIFQKFWQNRQI</sequence>
<comment type="caution">
    <text evidence="2">The sequence shown here is derived from an EMBL/GenBank/DDBJ whole genome shotgun (WGS) entry which is preliminary data.</text>
</comment>
<protein>
    <submittedName>
        <fullName evidence="2">Uncharacterized protein</fullName>
    </submittedName>
</protein>
<feature type="compositionally biased region" description="Polar residues" evidence="1">
    <location>
        <begin position="651"/>
        <end position="662"/>
    </location>
</feature>
<gene>
    <name evidence="2" type="ORF">PPERSA_11755</name>
</gene>
<feature type="compositionally biased region" description="Basic and acidic residues" evidence="1">
    <location>
        <begin position="524"/>
        <end position="537"/>
    </location>
</feature>
<feature type="region of interest" description="Disordered" evidence="1">
    <location>
        <begin position="263"/>
        <end position="282"/>
    </location>
</feature>
<accession>A0A0V0QGL7</accession>
<reference evidence="2 3" key="1">
    <citation type="journal article" date="2015" name="Sci. Rep.">
        <title>Genome of the facultative scuticociliatosis pathogen Pseudocohnilembus persalinus provides insight into its virulence through horizontal gene transfer.</title>
        <authorList>
            <person name="Xiong J."/>
            <person name="Wang G."/>
            <person name="Cheng J."/>
            <person name="Tian M."/>
            <person name="Pan X."/>
            <person name="Warren A."/>
            <person name="Jiang C."/>
            <person name="Yuan D."/>
            <person name="Miao W."/>
        </authorList>
    </citation>
    <scope>NUCLEOTIDE SEQUENCE [LARGE SCALE GENOMIC DNA]</scope>
    <source>
        <strain evidence="2">36N120E</strain>
    </source>
</reference>
<dbReference type="EMBL" id="LDAU01000171">
    <property type="protein sequence ID" value="KRX01308.1"/>
    <property type="molecule type" value="Genomic_DNA"/>
</dbReference>